<comment type="caution">
    <text evidence="2">The sequence shown here is derived from an EMBL/GenBank/DDBJ whole genome shotgun (WGS) entry which is preliminary data.</text>
</comment>
<accession>A0A2J4JMB5</accession>
<dbReference type="InterPro" id="IPR011051">
    <property type="entry name" value="RmlC_Cupin_sf"/>
</dbReference>
<evidence type="ECO:0000313" key="2">
    <source>
        <dbReference type="EMBL" id="PLK29011.1"/>
    </source>
</evidence>
<protein>
    <submittedName>
        <fullName evidence="2">Capsular biosynthesis protein</fullName>
    </submittedName>
</protein>
<organism evidence="2 3">
    <name type="scientific">Faecalibacterium prausnitzii</name>
    <dbReference type="NCBI Taxonomy" id="853"/>
    <lineage>
        <taxon>Bacteria</taxon>
        <taxon>Bacillati</taxon>
        <taxon>Bacillota</taxon>
        <taxon>Clostridia</taxon>
        <taxon>Eubacteriales</taxon>
        <taxon>Oscillospiraceae</taxon>
        <taxon>Faecalibacterium</taxon>
    </lineage>
</organism>
<dbReference type="AlphaFoldDB" id="A0A2J4JMB5"/>
<dbReference type="Gene3D" id="2.60.120.10">
    <property type="entry name" value="Jelly Rolls"/>
    <property type="match status" value="1"/>
</dbReference>
<name>A0A2J4JMB5_9FIRM</name>
<feature type="non-terminal residue" evidence="2">
    <location>
        <position position="1"/>
    </location>
</feature>
<dbReference type="SUPFAM" id="SSF51182">
    <property type="entry name" value="RmlC-like cupins"/>
    <property type="match status" value="1"/>
</dbReference>
<dbReference type="EMBL" id="NMTS02000062">
    <property type="protein sequence ID" value="PLK29011.1"/>
    <property type="molecule type" value="Genomic_DNA"/>
</dbReference>
<dbReference type="InterPro" id="IPR029303">
    <property type="entry name" value="CapF_C"/>
</dbReference>
<evidence type="ECO:0000259" key="1">
    <source>
        <dbReference type="Pfam" id="PF14667"/>
    </source>
</evidence>
<evidence type="ECO:0000313" key="3">
    <source>
        <dbReference type="Proteomes" id="UP000221015"/>
    </source>
</evidence>
<gene>
    <name evidence="2" type="ORF">CGS50_010300</name>
</gene>
<feature type="domain" description="Capsular polysaccharide assembling protein CapF C-terminal" evidence="1">
    <location>
        <begin position="1"/>
        <end position="93"/>
    </location>
</feature>
<proteinExistence type="predicted"/>
<sequence length="97" mass="10935">VSINISKPGITKGQHWHNSKWELFIVVAGHGLIQERNINTGETVEFEVSGDKIEAVHMVPGWTHNIINLSETENLVTVMTCNEIFNPNHPDTFFEPV</sequence>
<reference evidence="2 3" key="1">
    <citation type="journal article" date="2017" name="Front. Microbiol.">
        <title>New Insights into the Diversity of the Genus Faecalibacterium.</title>
        <authorList>
            <person name="Benevides L."/>
            <person name="Burman S."/>
            <person name="Martin R."/>
            <person name="Robert V."/>
            <person name="Thomas M."/>
            <person name="Miquel S."/>
            <person name="Chain F."/>
            <person name="Sokol H."/>
            <person name="Bermudez-Humaran L.G."/>
            <person name="Morrison M."/>
            <person name="Langella P."/>
            <person name="Azevedo V.A."/>
            <person name="Chatel J.M."/>
            <person name="Soares S."/>
        </authorList>
    </citation>
    <scope>NUCLEOTIDE SEQUENCE [LARGE SCALE GENOMIC DNA]</scope>
    <source>
        <strain evidence="2 3">CNCM I 4542</strain>
    </source>
</reference>
<dbReference type="Pfam" id="PF14667">
    <property type="entry name" value="Polysacc_synt_C"/>
    <property type="match status" value="1"/>
</dbReference>
<dbReference type="Proteomes" id="UP000221015">
    <property type="component" value="Unassembled WGS sequence"/>
</dbReference>
<dbReference type="InterPro" id="IPR014710">
    <property type="entry name" value="RmlC-like_jellyroll"/>
</dbReference>